<organism evidence="1 2">
    <name type="scientific">Phtheirospermum japonicum</name>
    <dbReference type="NCBI Taxonomy" id="374723"/>
    <lineage>
        <taxon>Eukaryota</taxon>
        <taxon>Viridiplantae</taxon>
        <taxon>Streptophyta</taxon>
        <taxon>Embryophyta</taxon>
        <taxon>Tracheophyta</taxon>
        <taxon>Spermatophyta</taxon>
        <taxon>Magnoliopsida</taxon>
        <taxon>eudicotyledons</taxon>
        <taxon>Gunneridae</taxon>
        <taxon>Pentapetalae</taxon>
        <taxon>asterids</taxon>
        <taxon>lamiids</taxon>
        <taxon>Lamiales</taxon>
        <taxon>Orobanchaceae</taxon>
        <taxon>Orobanchaceae incertae sedis</taxon>
        <taxon>Phtheirospermum</taxon>
    </lineage>
</organism>
<dbReference type="Proteomes" id="UP000653305">
    <property type="component" value="Unassembled WGS sequence"/>
</dbReference>
<name>A0A830CUS0_9LAMI</name>
<evidence type="ECO:0000313" key="2">
    <source>
        <dbReference type="Proteomes" id="UP000653305"/>
    </source>
</evidence>
<reference evidence="1" key="1">
    <citation type="submission" date="2020-07" db="EMBL/GenBank/DDBJ databases">
        <title>Ethylene signaling mediates host invasion by parasitic plants.</title>
        <authorList>
            <person name="Yoshida S."/>
        </authorList>
    </citation>
    <scope>NUCLEOTIDE SEQUENCE</scope>
    <source>
        <strain evidence="1">Okayama</strain>
    </source>
</reference>
<proteinExistence type="predicted"/>
<evidence type="ECO:0000313" key="1">
    <source>
        <dbReference type="EMBL" id="GFP99944.1"/>
    </source>
</evidence>
<accession>A0A830CUS0</accession>
<dbReference type="AlphaFoldDB" id="A0A830CUS0"/>
<keyword evidence="2" id="KW-1185">Reference proteome</keyword>
<dbReference type="EMBL" id="BMAC01000598">
    <property type="protein sequence ID" value="GFP99944.1"/>
    <property type="molecule type" value="Genomic_DNA"/>
</dbReference>
<protein>
    <submittedName>
        <fullName evidence="1">Uncharacterized protein</fullName>
    </submittedName>
</protein>
<comment type="caution">
    <text evidence="1">The sequence shown here is derived from an EMBL/GenBank/DDBJ whole genome shotgun (WGS) entry which is preliminary data.</text>
</comment>
<sequence length="101" mass="10829">MVKAARRPHQFLLGVLGRNARYLVRESSPCSADKTWRHGAGVVKGFDSLGGSTRPGGIRLCLVRLKLLECRGIDAANYGLDCEHGMLGEFHGNGNGFDCGG</sequence>
<gene>
    <name evidence="1" type="ORF">PHJA_002138500</name>
</gene>